<dbReference type="Pfam" id="PF01926">
    <property type="entry name" value="MMR_HSR1"/>
    <property type="match status" value="1"/>
</dbReference>
<dbReference type="InterPro" id="IPR030393">
    <property type="entry name" value="G_ENGB_dom"/>
</dbReference>
<dbReference type="GO" id="GO:0005525">
    <property type="term" value="F:GTP binding"/>
    <property type="evidence" value="ECO:0007669"/>
    <property type="project" value="UniProtKB-UniRule"/>
</dbReference>
<evidence type="ECO:0000256" key="1">
    <source>
        <dbReference type="ARBA" id="ARBA00001946"/>
    </source>
</evidence>
<sequence length="193" mass="21908">MEIRKAEFITSAVANTGLPISDEAEIMFCGRSNVGKSSFINFLTNRKNLAKTSSNPGKTQTLNVYHINDSFYFIDVPGYGYAKVSKAMKAKFGQMVEAYVTGRTNLKMVFLLVDFRHKPTEDDILMYQYLKYYHRPVTVIATKADKVKQSQRKKNKEIIRETLQLSMEDRLIVTSSMTKEGLDLVLSVLDAVV</sequence>
<dbReference type="GO" id="GO:0005829">
    <property type="term" value="C:cytosol"/>
    <property type="evidence" value="ECO:0007669"/>
    <property type="project" value="TreeGrafter"/>
</dbReference>
<dbReference type="PANTHER" id="PTHR11649:SF13">
    <property type="entry name" value="ENGB-TYPE G DOMAIN-CONTAINING PROTEIN"/>
    <property type="match status" value="1"/>
</dbReference>
<dbReference type="PANTHER" id="PTHR11649">
    <property type="entry name" value="MSS1/TRME-RELATED GTP-BINDING PROTEIN"/>
    <property type="match status" value="1"/>
</dbReference>
<keyword evidence="3 10" id="KW-0132">Cell division</keyword>
<dbReference type="PROSITE" id="PS51706">
    <property type="entry name" value="G_ENGB"/>
    <property type="match status" value="1"/>
</dbReference>
<dbReference type="AlphaFoldDB" id="A0A9D1GSB1"/>
<dbReference type="InterPro" id="IPR006073">
    <property type="entry name" value="GTP-bd"/>
</dbReference>
<dbReference type="InterPro" id="IPR027417">
    <property type="entry name" value="P-loop_NTPase"/>
</dbReference>
<comment type="cofactor">
    <cofactor evidence="1">
        <name>Mg(2+)</name>
        <dbReference type="ChEBI" id="CHEBI:18420"/>
    </cofactor>
</comment>
<evidence type="ECO:0000256" key="10">
    <source>
        <dbReference type="HAMAP-Rule" id="MF_00321"/>
    </source>
</evidence>
<organism evidence="12 13">
    <name type="scientific">Candidatus Pelethenecus faecipullorum</name>
    <dbReference type="NCBI Taxonomy" id="2840900"/>
    <lineage>
        <taxon>Bacteria</taxon>
        <taxon>Bacillati</taxon>
        <taxon>Mycoplasmatota</taxon>
        <taxon>Mollicutes</taxon>
        <taxon>Candidatus Pelethenecus</taxon>
    </lineage>
</organism>
<evidence type="ECO:0000256" key="8">
    <source>
        <dbReference type="ARBA" id="ARBA00023210"/>
    </source>
</evidence>
<dbReference type="HAMAP" id="MF_00321">
    <property type="entry name" value="GTPase_EngB"/>
    <property type="match status" value="1"/>
</dbReference>
<comment type="caution">
    <text evidence="12">The sequence shown here is derived from an EMBL/GenBank/DDBJ whole genome shotgun (WGS) entry which is preliminary data.</text>
</comment>
<gene>
    <name evidence="10" type="primary">engB</name>
    <name evidence="12" type="ORF">IAD46_02320</name>
</gene>
<comment type="similarity">
    <text evidence="2 10">Belongs to the TRAFAC class TrmE-Era-EngA-EngB-Septin-like GTPase superfamily. EngB GTPase family.</text>
</comment>
<reference evidence="12" key="2">
    <citation type="journal article" date="2021" name="PeerJ">
        <title>Extensive microbial diversity within the chicken gut microbiome revealed by metagenomics and culture.</title>
        <authorList>
            <person name="Gilroy R."/>
            <person name="Ravi A."/>
            <person name="Getino M."/>
            <person name="Pursley I."/>
            <person name="Horton D.L."/>
            <person name="Alikhan N.F."/>
            <person name="Baker D."/>
            <person name="Gharbi K."/>
            <person name="Hall N."/>
            <person name="Watson M."/>
            <person name="Adriaenssens E.M."/>
            <person name="Foster-Nyarko E."/>
            <person name="Jarju S."/>
            <person name="Secka A."/>
            <person name="Antonio M."/>
            <person name="Oren A."/>
            <person name="Chaudhuri R.R."/>
            <person name="La Ragione R."/>
            <person name="Hildebrand F."/>
            <person name="Pallen M.J."/>
        </authorList>
    </citation>
    <scope>NUCLEOTIDE SEQUENCE</scope>
    <source>
        <strain evidence="12">ChiW17-6978</strain>
    </source>
</reference>
<dbReference type="SUPFAM" id="SSF52540">
    <property type="entry name" value="P-loop containing nucleoside triphosphate hydrolases"/>
    <property type="match status" value="1"/>
</dbReference>
<evidence type="ECO:0000313" key="13">
    <source>
        <dbReference type="Proteomes" id="UP000886758"/>
    </source>
</evidence>
<dbReference type="Gene3D" id="3.40.50.300">
    <property type="entry name" value="P-loop containing nucleotide triphosphate hydrolases"/>
    <property type="match status" value="1"/>
</dbReference>
<dbReference type="GO" id="GO:0046872">
    <property type="term" value="F:metal ion binding"/>
    <property type="evidence" value="ECO:0007669"/>
    <property type="project" value="UniProtKB-KW"/>
</dbReference>
<evidence type="ECO:0000256" key="9">
    <source>
        <dbReference type="ARBA" id="ARBA00023306"/>
    </source>
</evidence>
<protein>
    <recommendedName>
        <fullName evidence="10">Probable GTP-binding protein EngB</fullName>
    </recommendedName>
</protein>
<evidence type="ECO:0000313" key="12">
    <source>
        <dbReference type="EMBL" id="HIT49841.1"/>
    </source>
</evidence>
<evidence type="ECO:0000256" key="3">
    <source>
        <dbReference type="ARBA" id="ARBA00022618"/>
    </source>
</evidence>
<evidence type="ECO:0000256" key="5">
    <source>
        <dbReference type="ARBA" id="ARBA00022741"/>
    </source>
</evidence>
<evidence type="ECO:0000256" key="2">
    <source>
        <dbReference type="ARBA" id="ARBA00009638"/>
    </source>
</evidence>
<name>A0A9D1GSB1_9MOLU</name>
<keyword evidence="8 10" id="KW-0717">Septation</keyword>
<comment type="function">
    <text evidence="10">Necessary for normal cell division and for the maintenance of normal septation.</text>
</comment>
<evidence type="ECO:0000259" key="11">
    <source>
        <dbReference type="PROSITE" id="PS51706"/>
    </source>
</evidence>
<dbReference type="GO" id="GO:0000917">
    <property type="term" value="P:division septum assembly"/>
    <property type="evidence" value="ECO:0007669"/>
    <property type="project" value="UniProtKB-KW"/>
</dbReference>
<dbReference type="FunFam" id="3.40.50.300:FF:000098">
    <property type="entry name" value="Probable GTP-binding protein EngB"/>
    <property type="match status" value="1"/>
</dbReference>
<keyword evidence="4" id="KW-0479">Metal-binding</keyword>
<keyword evidence="5 10" id="KW-0547">Nucleotide-binding</keyword>
<dbReference type="EMBL" id="DVLF01000076">
    <property type="protein sequence ID" value="HIT49841.1"/>
    <property type="molecule type" value="Genomic_DNA"/>
</dbReference>
<accession>A0A9D1GSB1</accession>
<feature type="domain" description="EngB-type G" evidence="11">
    <location>
        <begin position="22"/>
        <end position="193"/>
    </location>
</feature>
<dbReference type="NCBIfam" id="TIGR03598">
    <property type="entry name" value="GTPase_YsxC"/>
    <property type="match status" value="1"/>
</dbReference>
<dbReference type="Proteomes" id="UP000886758">
    <property type="component" value="Unassembled WGS sequence"/>
</dbReference>
<dbReference type="CDD" id="cd01876">
    <property type="entry name" value="YihA_EngB"/>
    <property type="match status" value="1"/>
</dbReference>
<dbReference type="InterPro" id="IPR019987">
    <property type="entry name" value="GTP-bd_ribosome_bio_YsxC"/>
</dbReference>
<evidence type="ECO:0000256" key="6">
    <source>
        <dbReference type="ARBA" id="ARBA00022842"/>
    </source>
</evidence>
<evidence type="ECO:0000256" key="4">
    <source>
        <dbReference type="ARBA" id="ARBA00022723"/>
    </source>
</evidence>
<keyword evidence="6" id="KW-0460">Magnesium</keyword>
<keyword evidence="9 10" id="KW-0131">Cell cycle</keyword>
<evidence type="ECO:0000256" key="7">
    <source>
        <dbReference type="ARBA" id="ARBA00023134"/>
    </source>
</evidence>
<proteinExistence type="inferred from homology"/>
<reference evidence="12" key="1">
    <citation type="submission" date="2020-10" db="EMBL/GenBank/DDBJ databases">
        <authorList>
            <person name="Gilroy R."/>
        </authorList>
    </citation>
    <scope>NUCLEOTIDE SEQUENCE</scope>
    <source>
        <strain evidence="12">ChiW17-6978</strain>
    </source>
</reference>
<keyword evidence="7 10" id="KW-0342">GTP-binding</keyword>